<protein>
    <submittedName>
        <fullName evidence="1">Uncharacterized protein</fullName>
    </submittedName>
</protein>
<comment type="caution">
    <text evidence="1">The sequence shown here is derived from an EMBL/GenBank/DDBJ whole genome shotgun (WGS) entry which is preliminary data.</text>
</comment>
<dbReference type="AlphaFoldDB" id="A0A1J5PAN4"/>
<dbReference type="EMBL" id="MLJW01008053">
    <property type="protein sequence ID" value="OIQ64516.1"/>
    <property type="molecule type" value="Genomic_DNA"/>
</dbReference>
<evidence type="ECO:0000313" key="1">
    <source>
        <dbReference type="EMBL" id="OIQ64516.1"/>
    </source>
</evidence>
<organism evidence="1">
    <name type="scientific">mine drainage metagenome</name>
    <dbReference type="NCBI Taxonomy" id="410659"/>
    <lineage>
        <taxon>unclassified sequences</taxon>
        <taxon>metagenomes</taxon>
        <taxon>ecological metagenomes</taxon>
    </lineage>
</organism>
<gene>
    <name evidence="1" type="ORF">GALL_539340</name>
</gene>
<accession>A0A1J5PAN4</accession>
<sequence length="146" mass="15276">MQEVAQDVEPDVLGPDVFPQVIGRVTLVCGCWRIAGTGAAEVVRPAQIERQEEGLVAIELGGHEHFVGGHGEVHQGAGLELEQGFGLAALGVLRVPVLLVLLDGVGDVLGQVGLELSGGDRQAVDEQHEVDAVFVMQAVVQLTDDG</sequence>
<name>A0A1J5PAN4_9ZZZZ</name>
<reference evidence="1" key="1">
    <citation type="submission" date="2016-10" db="EMBL/GenBank/DDBJ databases">
        <title>Sequence of Gallionella enrichment culture.</title>
        <authorList>
            <person name="Poehlein A."/>
            <person name="Muehling M."/>
            <person name="Daniel R."/>
        </authorList>
    </citation>
    <scope>NUCLEOTIDE SEQUENCE</scope>
</reference>
<proteinExistence type="predicted"/>